<name>A0A1X9NFA7_9GAMM</name>
<evidence type="ECO:0008006" key="4">
    <source>
        <dbReference type="Google" id="ProtNLM"/>
    </source>
</evidence>
<reference evidence="2 3" key="1">
    <citation type="submission" date="2016-11" db="EMBL/GenBank/DDBJ databases">
        <title>Trade-off between light-utilization and light-protection in marine flavobacteria.</title>
        <authorList>
            <person name="Kumagai Y."/>
        </authorList>
    </citation>
    <scope>NUCLEOTIDE SEQUENCE [LARGE SCALE GENOMIC DNA]</scope>
    <source>
        <strain evidence="2 3">NBRC 107125</strain>
    </source>
</reference>
<dbReference type="RefSeq" id="WP_085757751.1">
    <property type="nucleotide sequence ID" value="NZ_CP019343.1"/>
</dbReference>
<keyword evidence="1" id="KW-0812">Transmembrane</keyword>
<evidence type="ECO:0000256" key="1">
    <source>
        <dbReference type="SAM" id="Phobius"/>
    </source>
</evidence>
<evidence type="ECO:0000313" key="2">
    <source>
        <dbReference type="EMBL" id="ARN73637.1"/>
    </source>
</evidence>
<feature type="transmembrane region" description="Helical" evidence="1">
    <location>
        <begin position="29"/>
        <end position="48"/>
    </location>
</feature>
<accession>A0A1X9NFA7</accession>
<proteinExistence type="predicted"/>
<protein>
    <recommendedName>
        <fullName evidence="4">DUF5683 domain-containing protein</fullName>
    </recommendedName>
</protein>
<gene>
    <name evidence="2" type="ORF">BST96_05595</name>
</gene>
<dbReference type="KEGG" id="osg:BST96_05595"/>
<dbReference type="EMBL" id="CP019343">
    <property type="protein sequence ID" value="ARN73637.1"/>
    <property type="molecule type" value="Genomic_DNA"/>
</dbReference>
<organism evidence="2 3">
    <name type="scientific">Oceanicoccus sagamiensis</name>
    <dbReference type="NCBI Taxonomy" id="716816"/>
    <lineage>
        <taxon>Bacteria</taxon>
        <taxon>Pseudomonadati</taxon>
        <taxon>Pseudomonadota</taxon>
        <taxon>Gammaproteobacteria</taxon>
        <taxon>Cellvibrionales</taxon>
        <taxon>Spongiibacteraceae</taxon>
        <taxon>Oceanicoccus</taxon>
    </lineage>
</organism>
<dbReference type="STRING" id="716816.BST96_05595"/>
<keyword evidence="3" id="KW-1185">Reference proteome</keyword>
<dbReference type="OrthoDB" id="8704084at2"/>
<dbReference type="AlphaFoldDB" id="A0A1X9NFA7"/>
<feature type="transmembrane region" description="Helical" evidence="1">
    <location>
        <begin position="83"/>
        <end position="102"/>
    </location>
</feature>
<keyword evidence="1" id="KW-1133">Transmembrane helix</keyword>
<sequence>MSSPTKAVLLSGLIFPGAGHLYLKSYPKAISLVLLVVICLGFYIAEAIKQSQTVISQIDASNTPLSEEEITALIYKSVENTDTTMIAAVSFTLIGCWVFGVIDSYRLGKKSNHG</sequence>
<keyword evidence="1" id="KW-0472">Membrane</keyword>
<evidence type="ECO:0000313" key="3">
    <source>
        <dbReference type="Proteomes" id="UP000193450"/>
    </source>
</evidence>
<dbReference type="Proteomes" id="UP000193450">
    <property type="component" value="Chromosome"/>
</dbReference>